<proteinExistence type="predicted"/>
<sequence>MAHPVAVSLPLWGCTRPLYVLITKVQNQSNLKCLVTVFVAESLLAKVENRDSTPILVFFGRIAQIHKVTGSAPVIIQHYCPGNVGGLGDVAGRAQKAAVGTGKEYERMVLNMADATARLSAYLHPWHAGFDYECFPEGKHFQPVRNSPYNSMHARPPSFQNAAFIETQRSRLSWMSK</sequence>
<accession>A0A166VTY1</accession>
<dbReference type="OrthoDB" id="5835829at2759"/>
<reference evidence="1 2" key="1">
    <citation type="journal article" date="2016" name="Mol. Biol. Evol.">
        <title>Comparative Genomics of Early-Diverging Mushroom-Forming Fungi Provides Insights into the Origins of Lignocellulose Decay Capabilities.</title>
        <authorList>
            <person name="Nagy L.G."/>
            <person name="Riley R."/>
            <person name="Tritt A."/>
            <person name="Adam C."/>
            <person name="Daum C."/>
            <person name="Floudas D."/>
            <person name="Sun H."/>
            <person name="Yadav J.S."/>
            <person name="Pangilinan J."/>
            <person name="Larsson K.H."/>
            <person name="Matsuura K."/>
            <person name="Barry K."/>
            <person name="Labutti K."/>
            <person name="Kuo R."/>
            <person name="Ohm R.A."/>
            <person name="Bhattacharya S.S."/>
            <person name="Shirouzu T."/>
            <person name="Yoshinaga Y."/>
            <person name="Martin F.M."/>
            <person name="Grigoriev I.V."/>
            <person name="Hibbett D.S."/>
        </authorList>
    </citation>
    <scope>NUCLEOTIDE SEQUENCE [LARGE SCALE GENOMIC DNA]</scope>
    <source>
        <strain evidence="1 2">CBS 109695</strain>
    </source>
</reference>
<dbReference type="Proteomes" id="UP000076532">
    <property type="component" value="Unassembled WGS sequence"/>
</dbReference>
<protein>
    <submittedName>
        <fullName evidence="1">Uncharacterized protein</fullName>
    </submittedName>
</protein>
<dbReference type="EMBL" id="KV417483">
    <property type="protein sequence ID" value="KZP33059.1"/>
    <property type="molecule type" value="Genomic_DNA"/>
</dbReference>
<evidence type="ECO:0000313" key="2">
    <source>
        <dbReference type="Proteomes" id="UP000076532"/>
    </source>
</evidence>
<keyword evidence="2" id="KW-1185">Reference proteome</keyword>
<gene>
    <name evidence="1" type="ORF">FIBSPDRAFT_881855</name>
</gene>
<evidence type="ECO:0000313" key="1">
    <source>
        <dbReference type="EMBL" id="KZP33059.1"/>
    </source>
</evidence>
<organism evidence="1 2">
    <name type="scientific">Athelia psychrophila</name>
    <dbReference type="NCBI Taxonomy" id="1759441"/>
    <lineage>
        <taxon>Eukaryota</taxon>
        <taxon>Fungi</taxon>
        <taxon>Dikarya</taxon>
        <taxon>Basidiomycota</taxon>
        <taxon>Agaricomycotina</taxon>
        <taxon>Agaricomycetes</taxon>
        <taxon>Agaricomycetidae</taxon>
        <taxon>Atheliales</taxon>
        <taxon>Atheliaceae</taxon>
        <taxon>Athelia</taxon>
    </lineage>
</organism>
<dbReference type="AlphaFoldDB" id="A0A166VTY1"/>
<name>A0A166VTY1_9AGAM</name>